<keyword evidence="3 6" id="KW-0378">Hydrolase</keyword>
<dbReference type="InterPro" id="IPR051453">
    <property type="entry name" value="MBL_Glyoxalase_II"/>
</dbReference>
<proteinExistence type="predicted"/>
<dbReference type="InterPro" id="IPR036866">
    <property type="entry name" value="RibonucZ/Hydroxyglut_hydro"/>
</dbReference>
<evidence type="ECO:0000256" key="2">
    <source>
        <dbReference type="ARBA" id="ARBA00022723"/>
    </source>
</evidence>
<dbReference type="GO" id="GO:0016787">
    <property type="term" value="F:hydrolase activity"/>
    <property type="evidence" value="ECO:0007669"/>
    <property type="project" value="UniProtKB-KW"/>
</dbReference>
<protein>
    <submittedName>
        <fullName evidence="6">MBL fold metallo-hydrolase</fullName>
    </submittedName>
</protein>
<keyword evidence="2" id="KW-0479">Metal-binding</keyword>
<dbReference type="PANTHER" id="PTHR46233">
    <property type="entry name" value="HYDROXYACYLGLUTATHIONE HYDROLASE GLOC"/>
    <property type="match status" value="1"/>
</dbReference>
<dbReference type="Pfam" id="PF00753">
    <property type="entry name" value="Lactamase_B"/>
    <property type="match status" value="1"/>
</dbReference>
<evidence type="ECO:0000256" key="3">
    <source>
        <dbReference type="ARBA" id="ARBA00022801"/>
    </source>
</evidence>
<evidence type="ECO:0000256" key="4">
    <source>
        <dbReference type="ARBA" id="ARBA00022833"/>
    </source>
</evidence>
<dbReference type="PANTHER" id="PTHR46233:SF3">
    <property type="entry name" value="HYDROXYACYLGLUTATHIONE HYDROLASE GLOC"/>
    <property type="match status" value="1"/>
</dbReference>
<sequence length="213" mass="23048">MQALVNPVTPFAQNAPIIFCSETNKCAFVDPGGDADFLLQIAKENNLIPEKILLTHGHADHAGAAMEIAQILNIKIEGPHKEDKFLLDSLQSQGEMFGMQARNCVPDKWLEDGDTVTVGNSALEVIFTPGHTPGHVIFFSNESNLALVGDVIFRGSIGRTDLPRGNHKDLIDSISKKLWPLGNDVEFICGHGPNSTFGNERSSNPFVSDAALS</sequence>
<dbReference type="Proteomes" id="UP000585327">
    <property type="component" value="Unassembled WGS sequence"/>
</dbReference>
<dbReference type="GO" id="GO:0046872">
    <property type="term" value="F:metal ion binding"/>
    <property type="evidence" value="ECO:0007669"/>
    <property type="project" value="UniProtKB-KW"/>
</dbReference>
<evidence type="ECO:0000313" key="7">
    <source>
        <dbReference type="Proteomes" id="UP000585327"/>
    </source>
</evidence>
<organism evidence="6 7">
    <name type="scientific">SAR86 cluster bacterium</name>
    <dbReference type="NCBI Taxonomy" id="2030880"/>
    <lineage>
        <taxon>Bacteria</taxon>
        <taxon>Pseudomonadati</taxon>
        <taxon>Pseudomonadota</taxon>
        <taxon>Gammaproteobacteria</taxon>
        <taxon>SAR86 cluster</taxon>
    </lineage>
</organism>
<evidence type="ECO:0000256" key="1">
    <source>
        <dbReference type="ARBA" id="ARBA00001947"/>
    </source>
</evidence>
<evidence type="ECO:0000259" key="5">
    <source>
        <dbReference type="SMART" id="SM00849"/>
    </source>
</evidence>
<dbReference type="InterPro" id="IPR001279">
    <property type="entry name" value="Metallo-B-lactamas"/>
</dbReference>
<dbReference type="Gene3D" id="3.60.15.10">
    <property type="entry name" value="Ribonuclease Z/Hydroxyacylglutathione hydrolase-like"/>
    <property type="match status" value="1"/>
</dbReference>
<evidence type="ECO:0000313" key="6">
    <source>
        <dbReference type="EMBL" id="MBA4723887.1"/>
    </source>
</evidence>
<dbReference type="CDD" id="cd07737">
    <property type="entry name" value="YcbL-like_MBL-fold"/>
    <property type="match status" value="1"/>
</dbReference>
<dbReference type="SMART" id="SM00849">
    <property type="entry name" value="Lactamase_B"/>
    <property type="match status" value="1"/>
</dbReference>
<dbReference type="SUPFAM" id="SSF56281">
    <property type="entry name" value="Metallo-hydrolase/oxidoreductase"/>
    <property type="match status" value="1"/>
</dbReference>
<dbReference type="AlphaFoldDB" id="A0A838YG81"/>
<keyword evidence="4" id="KW-0862">Zinc</keyword>
<comment type="cofactor">
    <cofactor evidence="1">
        <name>Zn(2+)</name>
        <dbReference type="ChEBI" id="CHEBI:29105"/>
    </cofactor>
</comment>
<reference evidence="6 7" key="1">
    <citation type="submission" date="2020-06" db="EMBL/GenBank/DDBJ databases">
        <title>Dysbiosis in marine aquaculture revealed through microbiome analysis: reverse ecology for environmental sustainability.</title>
        <authorList>
            <person name="Haro-Moreno J.M."/>
            <person name="Coutinho F.H."/>
            <person name="Zaragoza-Solas A."/>
            <person name="Picazo A."/>
            <person name="Almagro-Moreno S."/>
            <person name="Lopez-Perez M."/>
        </authorList>
    </citation>
    <scope>NUCLEOTIDE SEQUENCE [LARGE SCALE GENOMIC DNA]</scope>
    <source>
        <strain evidence="6">MCMED-G42</strain>
    </source>
</reference>
<gene>
    <name evidence="6" type="ORF">H2021_01595</name>
</gene>
<accession>A0A838YG81</accession>
<comment type="caution">
    <text evidence="6">The sequence shown here is derived from an EMBL/GenBank/DDBJ whole genome shotgun (WGS) entry which is preliminary data.</text>
</comment>
<dbReference type="EMBL" id="JACETM010000009">
    <property type="protein sequence ID" value="MBA4723887.1"/>
    <property type="molecule type" value="Genomic_DNA"/>
</dbReference>
<name>A0A838YG81_9GAMM</name>
<feature type="domain" description="Metallo-beta-lactamase" evidence="5">
    <location>
        <begin position="13"/>
        <end position="191"/>
    </location>
</feature>